<dbReference type="EMBL" id="JACXZA010000007">
    <property type="protein sequence ID" value="MBD3921946.1"/>
    <property type="molecule type" value="Genomic_DNA"/>
</dbReference>
<evidence type="ECO:0000313" key="1">
    <source>
        <dbReference type="EMBL" id="MBD3921946.1"/>
    </source>
</evidence>
<dbReference type="RefSeq" id="WP_191206245.1">
    <property type="nucleotide sequence ID" value="NZ_JACXZA010000007.1"/>
</dbReference>
<protein>
    <recommendedName>
        <fullName evidence="3">VOC domain-containing protein</fullName>
    </recommendedName>
</protein>
<reference evidence="1 2" key="1">
    <citation type="submission" date="2020-09" db="EMBL/GenBank/DDBJ databases">
        <title>Paenibacillus sp. strain PR3 16S rRNA gene Genome sequencing and assembly.</title>
        <authorList>
            <person name="Kim J."/>
        </authorList>
    </citation>
    <scope>NUCLEOTIDE SEQUENCE [LARGE SCALE GENOMIC DNA]</scope>
    <source>
        <strain evidence="1 2">PR3</strain>
    </source>
</reference>
<name>A0ABR8N328_9BACL</name>
<organism evidence="1 2">
    <name type="scientific">Paenibacillus terricola</name>
    <dbReference type="NCBI Taxonomy" id="2763503"/>
    <lineage>
        <taxon>Bacteria</taxon>
        <taxon>Bacillati</taxon>
        <taxon>Bacillota</taxon>
        <taxon>Bacilli</taxon>
        <taxon>Bacillales</taxon>
        <taxon>Paenibacillaceae</taxon>
        <taxon>Paenibacillus</taxon>
    </lineage>
</organism>
<dbReference type="Proteomes" id="UP000609346">
    <property type="component" value="Unassembled WGS sequence"/>
</dbReference>
<proteinExistence type="predicted"/>
<sequence>MRPNAKPSPKHDPADWPGSPTSWDTYAYSDFNGVQSMCEEFKDKGAIIAYDPIVEDMGSMQWREFAVRDLDDYVIVFGGGS</sequence>
<accession>A0ABR8N328</accession>
<gene>
    <name evidence="1" type="ORF">H8B09_24505</name>
</gene>
<dbReference type="SUPFAM" id="SSF54593">
    <property type="entry name" value="Glyoxalase/Bleomycin resistance protein/Dihydroxybiphenyl dioxygenase"/>
    <property type="match status" value="1"/>
</dbReference>
<dbReference type="InterPro" id="IPR029068">
    <property type="entry name" value="Glyas_Bleomycin-R_OHBP_Dase"/>
</dbReference>
<evidence type="ECO:0000313" key="2">
    <source>
        <dbReference type="Proteomes" id="UP000609346"/>
    </source>
</evidence>
<comment type="caution">
    <text evidence="1">The sequence shown here is derived from an EMBL/GenBank/DDBJ whole genome shotgun (WGS) entry which is preliminary data.</text>
</comment>
<evidence type="ECO:0008006" key="3">
    <source>
        <dbReference type="Google" id="ProtNLM"/>
    </source>
</evidence>
<keyword evidence="2" id="KW-1185">Reference proteome</keyword>